<dbReference type="InterPro" id="IPR025462">
    <property type="entry name" value="DUF4313"/>
</dbReference>
<proteinExistence type="predicted"/>
<comment type="caution">
    <text evidence="2">The sequence shown here is derived from an EMBL/GenBank/DDBJ whole genome shotgun (WGS) entry which is preliminary data.</text>
</comment>
<gene>
    <name evidence="2" type="ORF">DWZ50_07795</name>
</gene>
<dbReference type="RefSeq" id="WP_118444515.1">
    <property type="nucleotide sequence ID" value="NZ_JBCPGC010000004.1"/>
</dbReference>
<reference evidence="2 3" key="1">
    <citation type="submission" date="2018-08" db="EMBL/GenBank/DDBJ databases">
        <title>A genome reference for cultivated species of the human gut microbiota.</title>
        <authorList>
            <person name="Zou Y."/>
            <person name="Xue W."/>
            <person name="Luo G."/>
        </authorList>
    </citation>
    <scope>NUCLEOTIDE SEQUENCE [LARGE SCALE GENOMIC DNA]</scope>
    <source>
        <strain evidence="2 3">AF33-12</strain>
    </source>
</reference>
<dbReference type="Proteomes" id="UP000285610">
    <property type="component" value="Unassembled WGS sequence"/>
</dbReference>
<feature type="compositionally biased region" description="Basic residues" evidence="1">
    <location>
        <begin position="131"/>
        <end position="140"/>
    </location>
</feature>
<evidence type="ECO:0000256" key="1">
    <source>
        <dbReference type="SAM" id="MobiDB-lite"/>
    </source>
</evidence>
<sequence>MDEKKEILDYNWEFGKEKVRLSIDASAYGGGIFIGLESCDENGVWEDFADLTVNLPHEYTEPDEAFINDFGSKDKIRFIKENKIGRIMRAKGHSGYCTYAKVAFDLNRLKELDPEGMERFYQANPDLKPKEPKRKNGRSR</sequence>
<dbReference type="EMBL" id="QRQE01000016">
    <property type="protein sequence ID" value="RHM76945.1"/>
    <property type="molecule type" value="Genomic_DNA"/>
</dbReference>
<name>A0A415SA97_MEDGN</name>
<organism evidence="2 3">
    <name type="scientific">Mediterraneibacter gnavus</name>
    <name type="common">Ruminococcus gnavus</name>
    <dbReference type="NCBI Taxonomy" id="33038"/>
    <lineage>
        <taxon>Bacteria</taxon>
        <taxon>Bacillati</taxon>
        <taxon>Bacillota</taxon>
        <taxon>Clostridia</taxon>
        <taxon>Lachnospirales</taxon>
        <taxon>Lachnospiraceae</taxon>
        <taxon>Mediterraneibacter</taxon>
    </lineage>
</organism>
<evidence type="ECO:0000313" key="2">
    <source>
        <dbReference type="EMBL" id="RHM76945.1"/>
    </source>
</evidence>
<dbReference type="Pfam" id="PF14190">
    <property type="entry name" value="DUF4313"/>
    <property type="match status" value="1"/>
</dbReference>
<dbReference type="AlphaFoldDB" id="A0A415SA97"/>
<protein>
    <submittedName>
        <fullName evidence="2">DUF4313 domain-containing protein</fullName>
    </submittedName>
</protein>
<evidence type="ECO:0000313" key="3">
    <source>
        <dbReference type="Proteomes" id="UP000285610"/>
    </source>
</evidence>
<feature type="region of interest" description="Disordered" evidence="1">
    <location>
        <begin position="120"/>
        <end position="140"/>
    </location>
</feature>
<accession>A0A415SA97</accession>